<dbReference type="GO" id="GO:0007165">
    <property type="term" value="P:signal transduction"/>
    <property type="evidence" value="ECO:0007669"/>
    <property type="project" value="InterPro"/>
</dbReference>
<dbReference type="EMBL" id="WNWM01000002">
    <property type="protein sequence ID" value="MUI14300.1"/>
    <property type="molecule type" value="Genomic_DNA"/>
</dbReference>
<dbReference type="GO" id="GO:0006935">
    <property type="term" value="P:chemotaxis"/>
    <property type="evidence" value="ECO:0007669"/>
    <property type="project" value="InterPro"/>
</dbReference>
<reference evidence="3 4" key="1">
    <citation type="submission" date="2019-11" db="EMBL/GenBank/DDBJ databases">
        <title>Draft Genome Sequences of Six Type Strains of the Genus Massilia.</title>
        <authorList>
            <person name="Miess H."/>
            <person name="Frediansyah A."/>
            <person name="Goeker M."/>
            <person name="Gross H."/>
        </authorList>
    </citation>
    <scope>NUCLEOTIDE SEQUENCE [LARGE SCALE GENOMIC DNA]</scope>
    <source>
        <strain evidence="3 4">DSM 17513</strain>
    </source>
</reference>
<feature type="compositionally biased region" description="Low complexity" evidence="1">
    <location>
        <begin position="99"/>
        <end position="113"/>
    </location>
</feature>
<dbReference type="InterPro" id="IPR002545">
    <property type="entry name" value="CheW-lke_dom"/>
</dbReference>
<dbReference type="SUPFAM" id="SSF50341">
    <property type="entry name" value="CheW-like"/>
    <property type="match status" value="1"/>
</dbReference>
<evidence type="ECO:0000259" key="2">
    <source>
        <dbReference type="PROSITE" id="PS50851"/>
    </source>
</evidence>
<proteinExistence type="predicted"/>
<dbReference type="AlphaFoldDB" id="A0A6I3XIA2"/>
<organism evidence="3 4">
    <name type="scientific">Pseudoduganella dura</name>
    <dbReference type="NCBI Taxonomy" id="321982"/>
    <lineage>
        <taxon>Bacteria</taxon>
        <taxon>Pseudomonadati</taxon>
        <taxon>Pseudomonadota</taxon>
        <taxon>Betaproteobacteria</taxon>
        <taxon>Burkholderiales</taxon>
        <taxon>Oxalobacteraceae</taxon>
        <taxon>Telluria group</taxon>
        <taxon>Pseudoduganella</taxon>
    </lineage>
</organism>
<sequence>MADAEHEGERRSRLRQYQVQLLERMQAAQATGAAAARELGVLIGARHCLLDLTQVGEIVPFQSATAVPLTQPWYLGLANVRGNLVGVIDLGAYLAAESADSSGSHSPAHPAAHLLEHGPAHTPEHVGDAVPAVTETRLLTFAACIKLPCALVASRVLGLRRLSDMQPAGTGTAAPAWCAERYVDTDGQSWTRLDLARLAREPRFLHVGP</sequence>
<comment type="caution">
    <text evidence="3">The sequence shown here is derived from an EMBL/GenBank/DDBJ whole genome shotgun (WGS) entry which is preliminary data.</text>
</comment>
<dbReference type="RefSeq" id="WP_155710007.1">
    <property type="nucleotide sequence ID" value="NZ_BMWU01000002.1"/>
</dbReference>
<dbReference type="Proteomes" id="UP000431684">
    <property type="component" value="Unassembled WGS sequence"/>
</dbReference>
<evidence type="ECO:0000256" key="1">
    <source>
        <dbReference type="SAM" id="MobiDB-lite"/>
    </source>
</evidence>
<dbReference type="Pfam" id="PF01584">
    <property type="entry name" value="CheW"/>
    <property type="match status" value="1"/>
</dbReference>
<name>A0A6I3XIA2_9BURK</name>
<dbReference type="OrthoDB" id="5298045at2"/>
<dbReference type="InterPro" id="IPR036061">
    <property type="entry name" value="CheW-like_dom_sf"/>
</dbReference>
<accession>A0A6I3XIA2</accession>
<dbReference type="PROSITE" id="PS50851">
    <property type="entry name" value="CHEW"/>
    <property type="match status" value="1"/>
</dbReference>
<gene>
    <name evidence="3" type="ORF">GJV26_17805</name>
</gene>
<protein>
    <submittedName>
        <fullName evidence="3">Chemotaxis protein CheW</fullName>
    </submittedName>
</protein>
<dbReference type="Gene3D" id="2.40.50.180">
    <property type="entry name" value="CheA-289, Domain 4"/>
    <property type="match status" value="1"/>
</dbReference>
<feature type="domain" description="CheW-like" evidence="2">
    <location>
        <begin position="35"/>
        <end position="204"/>
    </location>
</feature>
<evidence type="ECO:0000313" key="3">
    <source>
        <dbReference type="EMBL" id="MUI14300.1"/>
    </source>
</evidence>
<evidence type="ECO:0000313" key="4">
    <source>
        <dbReference type="Proteomes" id="UP000431684"/>
    </source>
</evidence>
<keyword evidence="4" id="KW-1185">Reference proteome</keyword>
<feature type="region of interest" description="Disordered" evidence="1">
    <location>
        <begin position="99"/>
        <end position="118"/>
    </location>
</feature>